<dbReference type="EMBL" id="EF125737">
    <property type="protein sequence ID" value="ABR27272.1"/>
    <property type="molecule type" value="Genomic_DNA"/>
</dbReference>
<name>A6MI48_NYCOV</name>
<organism evidence="1">
    <name type="scientific">Nyctotherus ovalis</name>
    <name type="common">Ciliate protozoan</name>
    <dbReference type="NCBI Taxonomy" id="70075"/>
    <lineage>
        <taxon>Eukaryota</taxon>
        <taxon>Sar</taxon>
        <taxon>Alveolata</taxon>
        <taxon>Ciliophora</taxon>
        <taxon>Intramacronucleata</taxon>
        <taxon>Armophorea</taxon>
        <taxon>Clevelandellida</taxon>
        <taxon>Nyctotheridae</taxon>
        <taxon>Nyctotherus</taxon>
    </lineage>
</organism>
<protein>
    <submittedName>
        <fullName evidence="1">Uncharacterized protein</fullName>
    </submittedName>
</protein>
<proteinExistence type="predicted"/>
<reference evidence="1" key="1">
    <citation type="journal article" date="2007" name="J. Eukaryot. Microbiol.">
        <title>Variation in macronuclear genome content of three ciliates with extensive chromosomal fragmentation: a preliminary analysis.</title>
        <authorList>
            <person name="McGrath C.L."/>
            <person name="Zufall R.A."/>
            <person name="Katz L.A."/>
        </authorList>
    </citation>
    <scope>NUCLEOTIDE SEQUENCE</scope>
</reference>
<sequence>MSLMYILLVSYSFLPADLPSKLSIPLPTTSPFVFEERSIPQVTHKTTVYKKNLVNKSQQNIEPLITSHTSLDPLLMAEMDEVSNRKCKASHKIKNDYVTQISLFDKGKPKDLFSDNGESFIKSGKVRKKRHANSDVNSSKVILKTTIEPSQEADHSPVVTNPLSLITTPKAKRVFNITRMTSSDAH</sequence>
<accession>A6MI48</accession>
<dbReference type="AlphaFoldDB" id="A6MI48"/>
<evidence type="ECO:0000313" key="1">
    <source>
        <dbReference type="EMBL" id="ABR27272.1"/>
    </source>
</evidence>